<name>A0A6L2JYE3_TANCI</name>
<dbReference type="GO" id="GO:0016301">
    <property type="term" value="F:kinase activity"/>
    <property type="evidence" value="ECO:0007669"/>
    <property type="project" value="UniProtKB-KW"/>
</dbReference>
<accession>A0A6L2JYE3</accession>
<dbReference type="GO" id="GO:0030246">
    <property type="term" value="F:carbohydrate binding"/>
    <property type="evidence" value="ECO:0007669"/>
    <property type="project" value="UniProtKB-KW"/>
</dbReference>
<organism evidence="1">
    <name type="scientific">Tanacetum cinerariifolium</name>
    <name type="common">Dalmatian daisy</name>
    <name type="synonym">Chrysanthemum cinerariifolium</name>
    <dbReference type="NCBI Taxonomy" id="118510"/>
    <lineage>
        <taxon>Eukaryota</taxon>
        <taxon>Viridiplantae</taxon>
        <taxon>Streptophyta</taxon>
        <taxon>Embryophyta</taxon>
        <taxon>Tracheophyta</taxon>
        <taxon>Spermatophyta</taxon>
        <taxon>Magnoliopsida</taxon>
        <taxon>eudicotyledons</taxon>
        <taxon>Gunneridae</taxon>
        <taxon>Pentapetalae</taxon>
        <taxon>asterids</taxon>
        <taxon>campanulids</taxon>
        <taxon>Asterales</taxon>
        <taxon>Asteraceae</taxon>
        <taxon>Asteroideae</taxon>
        <taxon>Anthemideae</taxon>
        <taxon>Anthemidinae</taxon>
        <taxon>Tanacetum</taxon>
    </lineage>
</organism>
<reference evidence="1" key="1">
    <citation type="journal article" date="2019" name="Sci. Rep.">
        <title>Draft genome of Tanacetum cinerariifolium, the natural source of mosquito coil.</title>
        <authorList>
            <person name="Yamashiro T."/>
            <person name="Shiraishi A."/>
            <person name="Satake H."/>
            <person name="Nakayama K."/>
        </authorList>
    </citation>
    <scope>NUCLEOTIDE SEQUENCE</scope>
</reference>
<keyword evidence="1" id="KW-0808">Transferase</keyword>
<dbReference type="AlphaFoldDB" id="A0A6L2JYE3"/>
<dbReference type="EMBL" id="BKCJ010001516">
    <property type="protein sequence ID" value="GEU42036.1"/>
    <property type="molecule type" value="Genomic_DNA"/>
</dbReference>
<comment type="caution">
    <text evidence="1">The sequence shown here is derived from an EMBL/GenBank/DDBJ whole genome shotgun (WGS) entry which is preliminary data.</text>
</comment>
<sequence>MENANPSSSTPNSEFLDPKKKLEIESWLEDESPINVMSKQHYKWIMSKGLELRQKPSNPSKNSNFVGRVRGLKVFVGNFTYKCNFMILEDTTSIIDHHLGEEVFEKPFVRETSLVYDQEEGTVVLEKDNEKITFKMPNKMETFNHINFKDIDTDSIPSFILKNNDNYGKTYYSDSLILGPEYREDEMLSLDLTNKIACTKFLIKNEEEIFTDIGDSVRIYPDGCTAVVKDPNLPIDDFEVRPLKEYIIKFTVMSGKMPLDLDYKTFCASTGLDYNNDNYVAHPSPEVVKDELEKITINEELVDKTQSTRFEVSDLDHNKGNTSSKVNLNTNPLILTTVVDIQALLGYYNDELREDSDEDLLEAGEEIDEELLQKNYDISIHGVMECVDGMNEVRVDGCITLRKTLNRVFKTLKADSAVKETMQKTAYTNNTTSGKITGLTELLRNANFQEIITQMNAFYTSLNTLSTQCAIICESLKEEPKFNHRLLKAAEVYIQNFTRLTEITKSLKVINLSLLARIIVVKNTHVTMKADISSIKGMVIETFHAFKEFSSTTASSSATIITITQTKVHATVEGENSEKQVVV</sequence>
<evidence type="ECO:0000313" key="1">
    <source>
        <dbReference type="EMBL" id="GEU42036.1"/>
    </source>
</evidence>
<keyword evidence="1" id="KW-0430">Lectin</keyword>
<protein>
    <submittedName>
        <fullName evidence="1">Protein kinase-like domain, concanavalin A-like lectin/glucanase domain protein</fullName>
    </submittedName>
</protein>
<keyword evidence="1" id="KW-0418">Kinase</keyword>
<proteinExistence type="predicted"/>
<gene>
    <name evidence="1" type="ORF">Tci_014014</name>
</gene>